<accession>A0AAD5QUC6</accession>
<protein>
    <submittedName>
        <fullName evidence="1">Uncharacterized protein</fullName>
    </submittedName>
</protein>
<organism evidence="1 2">
    <name type="scientific">Parelaphostrongylus tenuis</name>
    <name type="common">Meningeal worm</name>
    <dbReference type="NCBI Taxonomy" id="148309"/>
    <lineage>
        <taxon>Eukaryota</taxon>
        <taxon>Metazoa</taxon>
        <taxon>Ecdysozoa</taxon>
        <taxon>Nematoda</taxon>
        <taxon>Chromadorea</taxon>
        <taxon>Rhabditida</taxon>
        <taxon>Rhabditina</taxon>
        <taxon>Rhabditomorpha</taxon>
        <taxon>Strongyloidea</taxon>
        <taxon>Metastrongylidae</taxon>
        <taxon>Parelaphostrongylus</taxon>
    </lineage>
</organism>
<reference evidence="1" key="1">
    <citation type="submission" date="2021-06" db="EMBL/GenBank/DDBJ databases">
        <title>Parelaphostrongylus tenuis whole genome reference sequence.</title>
        <authorList>
            <person name="Garwood T.J."/>
            <person name="Larsen P.A."/>
            <person name="Fountain-Jones N.M."/>
            <person name="Garbe J.R."/>
            <person name="Macchietto M.G."/>
            <person name="Kania S.A."/>
            <person name="Gerhold R.W."/>
            <person name="Richards J.E."/>
            <person name="Wolf T.M."/>
        </authorList>
    </citation>
    <scope>NUCLEOTIDE SEQUENCE</scope>
    <source>
        <strain evidence="1">MNPRO001-30</strain>
        <tissue evidence="1">Meninges</tissue>
    </source>
</reference>
<dbReference type="Proteomes" id="UP001196413">
    <property type="component" value="Unassembled WGS sequence"/>
</dbReference>
<sequence length="62" mass="6925">MGNATCSSFQNKVDHTFEARKTLNSSQPIFICKRQLLSTTTVAVISQVNILLKHGKIFTRNS</sequence>
<comment type="caution">
    <text evidence="1">The sequence shown here is derived from an EMBL/GenBank/DDBJ whole genome shotgun (WGS) entry which is preliminary data.</text>
</comment>
<keyword evidence="2" id="KW-1185">Reference proteome</keyword>
<dbReference type="EMBL" id="JAHQIW010004399">
    <property type="protein sequence ID" value="KAJ1362230.1"/>
    <property type="molecule type" value="Genomic_DNA"/>
</dbReference>
<proteinExistence type="predicted"/>
<name>A0AAD5QUC6_PARTN</name>
<evidence type="ECO:0000313" key="1">
    <source>
        <dbReference type="EMBL" id="KAJ1362230.1"/>
    </source>
</evidence>
<evidence type="ECO:0000313" key="2">
    <source>
        <dbReference type="Proteomes" id="UP001196413"/>
    </source>
</evidence>
<dbReference type="AlphaFoldDB" id="A0AAD5QUC6"/>
<gene>
    <name evidence="1" type="ORF">KIN20_021722</name>
</gene>